<protein>
    <recommendedName>
        <fullName evidence="3">citrate synthase (unknown stereospecificity)</fullName>
        <ecNumber evidence="3">2.3.3.16</ecNumber>
    </recommendedName>
</protein>
<dbReference type="EC" id="2.3.3.16" evidence="3"/>
<dbReference type="Pfam" id="PF00285">
    <property type="entry name" value="Citrate_synt"/>
    <property type="match status" value="1"/>
</dbReference>
<name>A0A1T4PVB8_9FIRM</name>
<dbReference type="RefSeq" id="WP_078712583.1">
    <property type="nucleotide sequence ID" value="NZ_FUWY01000007.1"/>
</dbReference>
<dbReference type="STRING" id="118967.SAMN02745191_2190"/>
<comment type="similarity">
    <text evidence="2 5">Belongs to the citrate synthase family.</text>
</comment>
<gene>
    <name evidence="6" type="ORF">SAMN02745191_2190</name>
</gene>
<evidence type="ECO:0000256" key="3">
    <source>
        <dbReference type="ARBA" id="ARBA00012972"/>
    </source>
</evidence>
<proteinExistence type="inferred from homology"/>
<dbReference type="PANTHER" id="PTHR11739">
    <property type="entry name" value="CITRATE SYNTHASE"/>
    <property type="match status" value="1"/>
</dbReference>
<dbReference type="PANTHER" id="PTHR11739:SF4">
    <property type="entry name" value="CITRATE SYNTHASE, PEROXISOMAL"/>
    <property type="match status" value="1"/>
</dbReference>
<dbReference type="InterPro" id="IPR019810">
    <property type="entry name" value="Citrate_synthase_AS"/>
</dbReference>
<dbReference type="GO" id="GO:0036440">
    <property type="term" value="F:citrate synthase activity"/>
    <property type="evidence" value="ECO:0007669"/>
    <property type="project" value="UniProtKB-EC"/>
</dbReference>
<evidence type="ECO:0000256" key="5">
    <source>
        <dbReference type="RuleBase" id="RU003406"/>
    </source>
</evidence>
<dbReference type="EMBL" id="FUWY01000007">
    <property type="protein sequence ID" value="SJZ95500.1"/>
    <property type="molecule type" value="Genomic_DNA"/>
</dbReference>
<dbReference type="InterPro" id="IPR036969">
    <property type="entry name" value="Citrate_synthase_sf"/>
</dbReference>
<dbReference type="PRINTS" id="PR00143">
    <property type="entry name" value="CITRTSNTHASE"/>
</dbReference>
<evidence type="ECO:0000313" key="7">
    <source>
        <dbReference type="Proteomes" id="UP000243297"/>
    </source>
</evidence>
<organism evidence="6 7">
    <name type="scientific">Anaerorhabdus furcosa</name>
    <dbReference type="NCBI Taxonomy" id="118967"/>
    <lineage>
        <taxon>Bacteria</taxon>
        <taxon>Bacillati</taxon>
        <taxon>Bacillota</taxon>
        <taxon>Erysipelotrichia</taxon>
        <taxon>Erysipelotrichales</taxon>
        <taxon>Erysipelotrichaceae</taxon>
        <taxon>Anaerorhabdus</taxon>
    </lineage>
</organism>
<dbReference type="Proteomes" id="UP000243297">
    <property type="component" value="Unassembled WGS sequence"/>
</dbReference>
<dbReference type="Gene3D" id="1.10.580.10">
    <property type="entry name" value="Citrate Synthase, domain 1"/>
    <property type="match status" value="1"/>
</dbReference>
<evidence type="ECO:0000313" key="6">
    <source>
        <dbReference type="EMBL" id="SJZ95500.1"/>
    </source>
</evidence>
<evidence type="ECO:0000256" key="4">
    <source>
        <dbReference type="ARBA" id="ARBA00022679"/>
    </source>
</evidence>
<dbReference type="UniPathway" id="UPA00223"/>
<dbReference type="GO" id="GO:0005829">
    <property type="term" value="C:cytosol"/>
    <property type="evidence" value="ECO:0007669"/>
    <property type="project" value="TreeGrafter"/>
</dbReference>
<dbReference type="NCBIfam" id="NF010635">
    <property type="entry name" value="PRK14032.1"/>
    <property type="match status" value="1"/>
</dbReference>
<dbReference type="GO" id="GO:0006099">
    <property type="term" value="P:tricarboxylic acid cycle"/>
    <property type="evidence" value="ECO:0007669"/>
    <property type="project" value="UniProtKB-UniPathway"/>
</dbReference>
<comment type="pathway">
    <text evidence="1">Carbohydrate metabolism; tricarboxylic acid cycle.</text>
</comment>
<dbReference type="InterPro" id="IPR016143">
    <property type="entry name" value="Citrate_synth-like_sm_a-sub"/>
</dbReference>
<dbReference type="SUPFAM" id="SSF48256">
    <property type="entry name" value="Citrate synthase"/>
    <property type="match status" value="1"/>
</dbReference>
<accession>A0A1T4PVB8</accession>
<keyword evidence="7" id="KW-1185">Reference proteome</keyword>
<dbReference type="AlphaFoldDB" id="A0A1T4PVB8"/>
<evidence type="ECO:0000256" key="1">
    <source>
        <dbReference type="ARBA" id="ARBA00005163"/>
    </source>
</evidence>
<dbReference type="OrthoDB" id="9800864at2"/>
<dbReference type="GO" id="GO:0005975">
    <property type="term" value="P:carbohydrate metabolic process"/>
    <property type="evidence" value="ECO:0007669"/>
    <property type="project" value="TreeGrafter"/>
</dbReference>
<dbReference type="Gene3D" id="1.10.230.10">
    <property type="entry name" value="Cytochrome P450-Terp, domain 2"/>
    <property type="match status" value="1"/>
</dbReference>
<dbReference type="PROSITE" id="PS00480">
    <property type="entry name" value="CITRATE_SYNTHASE"/>
    <property type="match status" value="1"/>
</dbReference>
<reference evidence="7" key="1">
    <citation type="submission" date="2017-02" db="EMBL/GenBank/DDBJ databases">
        <authorList>
            <person name="Varghese N."/>
            <person name="Submissions S."/>
        </authorList>
    </citation>
    <scope>NUCLEOTIDE SEQUENCE [LARGE SCALE GENOMIC DNA]</scope>
    <source>
        <strain evidence="7">ATCC 25662</strain>
    </source>
</reference>
<evidence type="ECO:0000256" key="2">
    <source>
        <dbReference type="ARBA" id="ARBA00010566"/>
    </source>
</evidence>
<keyword evidence="4 5" id="KW-0808">Transferase</keyword>
<sequence length="441" mass="49927">MDKKILEIFDKSIVDNDISHDLYSTYNVKKGLRNEDGTGVLIGLTRIADVVGYQKLENGTKIDAEGELYYRGIELADLLKQVESEQVDGFERTCFLILFGYLPNKAELDLFKHELQQGYELPKDFLTTNILKRPSNSIMNELQKDLLNLYNEDEKADDTSVTNTLKQGLSIIAKLPEMMIYSYQAKAHFIDNKSLMIHPVNKDYGIAENILHLLRPDSHFTKEEAKILDLLLIMHADHGSGNNSTFSNLVVASTGTDIYSAFSASIGSLKGPRHGGANITCKQMMDTIIAEIGEDASDDEINTIITRLHQKDFFDKQGLIYGFGHAVYTLSDPRCILLKDQARELALACGETKRLAFYERFEELVVSYFKVNKGKNICANVDFYSGLIYDMLQIPEDLYSPLFVTSRSVGWLAHNIEEKLYCNRIIRPAGLYVGKKKERIK</sequence>
<dbReference type="InterPro" id="IPR016142">
    <property type="entry name" value="Citrate_synth-like_lrg_a-sub"/>
</dbReference>
<dbReference type="InterPro" id="IPR002020">
    <property type="entry name" value="Citrate_synthase"/>
</dbReference>